<accession>A0AAD9K3U8</accession>
<dbReference type="AlphaFoldDB" id="A0AAD9K3U8"/>
<organism evidence="1 2">
    <name type="scientific">Ridgeia piscesae</name>
    <name type="common">Tubeworm</name>
    <dbReference type="NCBI Taxonomy" id="27915"/>
    <lineage>
        <taxon>Eukaryota</taxon>
        <taxon>Metazoa</taxon>
        <taxon>Spiralia</taxon>
        <taxon>Lophotrochozoa</taxon>
        <taxon>Annelida</taxon>
        <taxon>Polychaeta</taxon>
        <taxon>Sedentaria</taxon>
        <taxon>Canalipalpata</taxon>
        <taxon>Sabellida</taxon>
        <taxon>Siboglinidae</taxon>
        <taxon>Ridgeia</taxon>
    </lineage>
</organism>
<gene>
    <name evidence="1" type="ORF">NP493_1423g01076</name>
</gene>
<dbReference type="Proteomes" id="UP001209878">
    <property type="component" value="Unassembled WGS sequence"/>
</dbReference>
<dbReference type="EMBL" id="JAODUO010001423">
    <property type="protein sequence ID" value="KAK2164279.1"/>
    <property type="molecule type" value="Genomic_DNA"/>
</dbReference>
<name>A0AAD9K3U8_RIDPI</name>
<proteinExistence type="predicted"/>
<comment type="caution">
    <text evidence="1">The sequence shown here is derived from an EMBL/GenBank/DDBJ whole genome shotgun (WGS) entry which is preliminary data.</text>
</comment>
<reference evidence="1" key="1">
    <citation type="journal article" date="2023" name="Mol. Biol. Evol.">
        <title>Third-Generation Sequencing Reveals the Adaptive Role of the Epigenome in Three Deep-Sea Polychaetes.</title>
        <authorList>
            <person name="Perez M."/>
            <person name="Aroh O."/>
            <person name="Sun Y."/>
            <person name="Lan Y."/>
            <person name="Juniper S.K."/>
            <person name="Young C.R."/>
            <person name="Angers B."/>
            <person name="Qian P.Y."/>
        </authorList>
    </citation>
    <scope>NUCLEOTIDE SEQUENCE</scope>
    <source>
        <strain evidence="1">R07B-5</strain>
    </source>
</reference>
<protein>
    <submittedName>
        <fullName evidence="1">Uncharacterized protein</fullName>
    </submittedName>
</protein>
<evidence type="ECO:0000313" key="1">
    <source>
        <dbReference type="EMBL" id="KAK2164279.1"/>
    </source>
</evidence>
<feature type="non-terminal residue" evidence="1">
    <location>
        <position position="1"/>
    </location>
</feature>
<sequence>SLERFFLRSAKAALAVPDTLYKSRAGSVSSQQKMDNAKMAKKLLAVLAVCCLCAVFVSAKSTRNSDISGLFQVKTIVTNGYNRFLSISEKNDRFCEYKVREEHDEMAEQLARADELARLRRLGLLKQADGRNWPGLHGVPARYTRHRLPVGSKSSAKKIMRKRCIQCFNCSENGMSCTQHDM</sequence>
<evidence type="ECO:0000313" key="2">
    <source>
        <dbReference type="Proteomes" id="UP001209878"/>
    </source>
</evidence>
<keyword evidence="2" id="KW-1185">Reference proteome</keyword>